<proteinExistence type="predicted"/>
<organism evidence="2 3">
    <name type="scientific">Nitrosomonas aestuarii</name>
    <dbReference type="NCBI Taxonomy" id="52441"/>
    <lineage>
        <taxon>Bacteria</taxon>
        <taxon>Pseudomonadati</taxon>
        <taxon>Pseudomonadota</taxon>
        <taxon>Betaproteobacteria</taxon>
        <taxon>Nitrosomonadales</taxon>
        <taxon>Nitrosomonadaceae</taxon>
        <taxon>Nitrosomonas</taxon>
    </lineage>
</organism>
<dbReference type="OrthoDB" id="8565376at2"/>
<feature type="compositionally biased region" description="Polar residues" evidence="1">
    <location>
        <begin position="140"/>
        <end position="156"/>
    </location>
</feature>
<evidence type="ECO:0000313" key="2">
    <source>
        <dbReference type="EMBL" id="SFK78051.1"/>
    </source>
</evidence>
<dbReference type="EMBL" id="FOSP01000015">
    <property type="protein sequence ID" value="SFK78051.1"/>
    <property type="molecule type" value="Genomic_DNA"/>
</dbReference>
<protein>
    <recommendedName>
        <fullName evidence="4">Lipoprotein</fullName>
    </recommendedName>
</protein>
<accession>A0A1I4CDG7</accession>
<dbReference type="RefSeq" id="WP_090699881.1">
    <property type="nucleotide sequence ID" value="NZ_FOSP01000015.1"/>
</dbReference>
<keyword evidence="3" id="KW-1185">Reference proteome</keyword>
<evidence type="ECO:0008006" key="4">
    <source>
        <dbReference type="Google" id="ProtNLM"/>
    </source>
</evidence>
<dbReference type="Proteomes" id="UP000199533">
    <property type="component" value="Unassembled WGS sequence"/>
</dbReference>
<feature type="region of interest" description="Disordered" evidence="1">
    <location>
        <begin position="127"/>
        <end position="156"/>
    </location>
</feature>
<reference evidence="3" key="1">
    <citation type="submission" date="2016-10" db="EMBL/GenBank/DDBJ databases">
        <authorList>
            <person name="Varghese N."/>
            <person name="Submissions S."/>
        </authorList>
    </citation>
    <scope>NUCLEOTIDE SEQUENCE [LARGE SCALE GENOMIC DNA]</scope>
    <source>
        <strain evidence="3">Nm69</strain>
    </source>
</reference>
<evidence type="ECO:0000313" key="3">
    <source>
        <dbReference type="Proteomes" id="UP000199533"/>
    </source>
</evidence>
<gene>
    <name evidence="2" type="ORF">SAMN05216302_101523</name>
</gene>
<dbReference type="AlphaFoldDB" id="A0A1I4CDG7"/>
<dbReference type="PROSITE" id="PS51257">
    <property type="entry name" value="PROKAR_LIPOPROTEIN"/>
    <property type="match status" value="1"/>
</dbReference>
<name>A0A1I4CDG7_9PROT</name>
<sequence>METKVGKNAIKSSKLTFSGKHIVYLLGIALLSACAPMRSVSSVQAIETRFVQDNGGVANHAALAKQYENLANEMRSNVQAQQRRLKRRSNAVLFGKNGKHIKALADFKIREFQKAEKQSLAKAHYHRAMAAQPASRKSYMHTNYQQSDKTSQSNDY</sequence>
<evidence type="ECO:0000256" key="1">
    <source>
        <dbReference type="SAM" id="MobiDB-lite"/>
    </source>
</evidence>